<gene>
    <name evidence="2" type="ORF">C1H69_18905</name>
</gene>
<reference evidence="2 3" key="1">
    <citation type="submission" date="2018-01" db="EMBL/GenBank/DDBJ databases">
        <title>Halomonas endophytica sp. nov., isolated from storage liquid in the stems of Populus euphratica.</title>
        <authorList>
            <person name="Chen C."/>
        </authorList>
    </citation>
    <scope>NUCLEOTIDE SEQUENCE [LARGE SCALE GENOMIC DNA]</scope>
    <source>
        <strain evidence="2 3">MC28</strain>
    </source>
</reference>
<protein>
    <submittedName>
        <fullName evidence="2">Uncharacterized protein</fullName>
    </submittedName>
</protein>
<organism evidence="2 3">
    <name type="scientific">Billgrantia endophytica</name>
    <dbReference type="NCBI Taxonomy" id="2033802"/>
    <lineage>
        <taxon>Bacteria</taxon>
        <taxon>Pseudomonadati</taxon>
        <taxon>Pseudomonadota</taxon>
        <taxon>Gammaproteobacteria</taxon>
        <taxon>Oceanospirillales</taxon>
        <taxon>Halomonadaceae</taxon>
        <taxon>Billgrantia</taxon>
    </lineage>
</organism>
<accession>A0A2N7TXY9</accession>
<proteinExistence type="predicted"/>
<dbReference type="AlphaFoldDB" id="A0A2N7TXY9"/>
<dbReference type="Proteomes" id="UP000235803">
    <property type="component" value="Unassembled WGS sequence"/>
</dbReference>
<feature type="region of interest" description="Disordered" evidence="1">
    <location>
        <begin position="42"/>
        <end position="70"/>
    </location>
</feature>
<evidence type="ECO:0000256" key="1">
    <source>
        <dbReference type="SAM" id="MobiDB-lite"/>
    </source>
</evidence>
<dbReference type="EMBL" id="PNRF01000038">
    <property type="protein sequence ID" value="PMR73050.1"/>
    <property type="molecule type" value="Genomic_DNA"/>
</dbReference>
<feature type="compositionally biased region" description="Basic residues" evidence="1">
    <location>
        <begin position="60"/>
        <end position="70"/>
    </location>
</feature>
<keyword evidence="3" id="KW-1185">Reference proteome</keyword>
<dbReference type="RefSeq" id="WP_102654947.1">
    <property type="nucleotide sequence ID" value="NZ_PNRF01000038.1"/>
</dbReference>
<name>A0A2N7TXY9_9GAMM</name>
<evidence type="ECO:0000313" key="2">
    <source>
        <dbReference type="EMBL" id="PMR73050.1"/>
    </source>
</evidence>
<evidence type="ECO:0000313" key="3">
    <source>
        <dbReference type="Proteomes" id="UP000235803"/>
    </source>
</evidence>
<sequence>MKGVIYTLVDVLSGGFLGRVLGRMREFDARLKEMEGELRSISTRLNQDHDQQQMETLRQFKSRNKGGKGA</sequence>
<comment type="caution">
    <text evidence="2">The sequence shown here is derived from an EMBL/GenBank/DDBJ whole genome shotgun (WGS) entry which is preliminary data.</text>
</comment>